<keyword evidence="1" id="KW-0472">Membrane</keyword>
<keyword evidence="1" id="KW-1133">Transmembrane helix</keyword>
<dbReference type="RefSeq" id="YP_010754984.1">
    <property type="nucleotide sequence ID" value="NC_073466.1"/>
</dbReference>
<sequence>MAGITLAEGVVEVTADAKGVPREIAKDIEDGEVVTRQAGENIGKKVFGGIIGAWAAIGAAEKIGNFFTGSITGASDLNETLSKSSAIFGSSASAIESWGDTAARTVGLSKEAAIGSAAAFGDMFLQLGFAQDAATGMSTAVVQAAADLGSFSNLETADVAERIAAAFRGEYDSLQAVIPNINAARVESEALAASGKTVASELTAQEKAAAVLAIVQKDGARAMGDFARTSDGAANQQKILTAQMEDQQAKLGGLLLPAWTGFLGVLNDQVVPAIGDVIEWMGENGDTMLILGGIVAGAAASYWAITSAMAIYKAYQIAATAATGGLTFAQWALNAAMSANPIGLIVTAIAALVAGIVWVATQTTFFQDAWAVMTDVIGAAWEWLWTTVLEPVFNAIGTAVGWLVTNVFEPVGGFIAGVVEGIGAVFSWLYNNIIYPVVVGIMLYIGLWAAVITWLWENVASPVFNAIGALFTWLGVNVFGPIGAFIGGVFSAIGTAFSWLYNNIIAPVAGFIGAAIQGAGIVFSWLYNNAIRPAFDGVASAFNWVWGSIISPVIGWISGAIRNVGNTVRDVFGGIGSFIGSAFQAALNVVRGPINGIIGLVNSAIRGLNGLRVTIPDWVPIVGGQTWGLSIPTIPMLARGTNNAPDAFIAGENGPELITGARGSTVRPYDDTLDMLRGDGNGKTEINIEVNEAEDPLGSAGRVAAELRRWRKK</sequence>
<proteinExistence type="predicted"/>
<feature type="transmembrane region" description="Helical" evidence="1">
    <location>
        <begin position="411"/>
        <end position="430"/>
    </location>
</feature>
<evidence type="ECO:0000313" key="2">
    <source>
        <dbReference type="EMBL" id="UYL87147.1"/>
    </source>
</evidence>
<evidence type="ECO:0000256" key="1">
    <source>
        <dbReference type="SAM" id="Phobius"/>
    </source>
</evidence>
<keyword evidence="3" id="KW-1185">Reference proteome</keyword>
<reference evidence="2" key="1">
    <citation type="submission" date="2022-09" db="EMBL/GenBank/DDBJ databases">
        <authorList>
            <person name="Washington J.M."/>
            <person name="Situmorang M.A."/>
            <person name="Garlena R.A."/>
            <person name="Russell D.A."/>
            <person name="Jacobs-Sera D."/>
            <person name="Hatfull G.F."/>
        </authorList>
    </citation>
    <scope>NUCLEOTIDE SEQUENCE</scope>
</reference>
<feature type="transmembrane region" description="Helical" evidence="1">
    <location>
        <begin position="382"/>
        <end position="405"/>
    </location>
</feature>
<dbReference type="Proteomes" id="UP001164797">
    <property type="component" value="Segment"/>
</dbReference>
<feature type="transmembrane region" description="Helical" evidence="1">
    <location>
        <begin position="342"/>
        <end position="361"/>
    </location>
</feature>
<gene>
    <name evidence="2" type="primary">26</name>
    <name evidence="2" type="ORF">SEA_OSCARSO_26</name>
</gene>
<dbReference type="KEGG" id="vg:80019589"/>
<evidence type="ECO:0000313" key="3">
    <source>
        <dbReference type="Proteomes" id="UP001164797"/>
    </source>
</evidence>
<feature type="transmembrane region" description="Helical" evidence="1">
    <location>
        <begin position="508"/>
        <end position="527"/>
    </location>
</feature>
<feature type="transmembrane region" description="Helical" evidence="1">
    <location>
        <begin position="437"/>
        <end position="456"/>
    </location>
</feature>
<dbReference type="EMBL" id="OP434449">
    <property type="protein sequence ID" value="UYL87147.1"/>
    <property type="molecule type" value="Genomic_DNA"/>
</dbReference>
<accession>A0A9X9P6D5</accession>
<dbReference type="GeneID" id="80019589"/>
<protein>
    <submittedName>
        <fullName evidence="2">Tape measure protein</fullName>
    </submittedName>
</protein>
<keyword evidence="1" id="KW-0812">Transmembrane</keyword>
<feature type="transmembrane region" description="Helical" evidence="1">
    <location>
        <begin position="288"/>
        <end position="305"/>
    </location>
</feature>
<organism evidence="2 3">
    <name type="scientific">Microbacterium phage OscarSo</name>
    <dbReference type="NCBI Taxonomy" id="2985324"/>
    <lineage>
        <taxon>Viruses</taxon>
        <taxon>Duplodnaviria</taxon>
        <taxon>Heunggongvirae</taxon>
        <taxon>Uroviricota</taxon>
        <taxon>Caudoviricetes</taxon>
        <taxon>Oscarsovirus</taxon>
        <taxon>Oscarsovirus oscarso</taxon>
    </lineage>
</organism>
<feature type="transmembrane region" description="Helical" evidence="1">
    <location>
        <begin position="476"/>
        <end position="501"/>
    </location>
</feature>
<name>A0A9X9P6D5_9CAUD</name>